<proteinExistence type="predicted"/>
<feature type="transmembrane region" description="Helical" evidence="1">
    <location>
        <begin position="31"/>
        <end position="53"/>
    </location>
</feature>
<dbReference type="GO" id="GO:0016757">
    <property type="term" value="F:glycosyltransferase activity"/>
    <property type="evidence" value="ECO:0007669"/>
    <property type="project" value="UniProtKB-KW"/>
</dbReference>
<evidence type="ECO:0000313" key="3">
    <source>
        <dbReference type="Proteomes" id="UP001597549"/>
    </source>
</evidence>
<organism evidence="2 3">
    <name type="scientific">Flavobacterium ardleyense</name>
    <dbReference type="NCBI Taxonomy" id="2038737"/>
    <lineage>
        <taxon>Bacteria</taxon>
        <taxon>Pseudomonadati</taxon>
        <taxon>Bacteroidota</taxon>
        <taxon>Flavobacteriia</taxon>
        <taxon>Flavobacteriales</taxon>
        <taxon>Flavobacteriaceae</taxon>
        <taxon>Flavobacterium</taxon>
    </lineage>
</organism>
<keyword evidence="1" id="KW-1133">Transmembrane helix</keyword>
<dbReference type="RefSeq" id="WP_379806298.1">
    <property type="nucleotide sequence ID" value="NZ_JBHUOL010000012.1"/>
</dbReference>
<accession>A0ABW5Z6W3</accession>
<reference evidence="3" key="1">
    <citation type="journal article" date="2019" name="Int. J. Syst. Evol. Microbiol.">
        <title>The Global Catalogue of Microorganisms (GCM) 10K type strain sequencing project: providing services to taxonomists for standard genome sequencing and annotation.</title>
        <authorList>
            <consortium name="The Broad Institute Genomics Platform"/>
            <consortium name="The Broad Institute Genome Sequencing Center for Infectious Disease"/>
            <person name="Wu L."/>
            <person name="Ma J."/>
        </authorList>
    </citation>
    <scope>NUCLEOTIDE SEQUENCE [LARGE SCALE GENOMIC DNA]</scope>
    <source>
        <strain evidence="3">KCTC 52644</strain>
    </source>
</reference>
<keyword evidence="1" id="KW-0812">Transmembrane</keyword>
<comment type="caution">
    <text evidence="2">The sequence shown here is derived from an EMBL/GenBank/DDBJ whole genome shotgun (WGS) entry which is preliminary data.</text>
</comment>
<gene>
    <name evidence="2" type="ORF">ACFSX9_07655</name>
</gene>
<name>A0ABW5Z6W3_9FLAO</name>
<keyword evidence="2" id="KW-0808">Transferase</keyword>
<keyword evidence="2" id="KW-0328">Glycosyltransferase</keyword>
<keyword evidence="3" id="KW-1185">Reference proteome</keyword>
<keyword evidence="1" id="KW-0472">Membrane</keyword>
<evidence type="ECO:0000256" key="1">
    <source>
        <dbReference type="SAM" id="Phobius"/>
    </source>
</evidence>
<dbReference type="EMBL" id="JBHUOL010000012">
    <property type="protein sequence ID" value="MFD2908610.1"/>
    <property type="molecule type" value="Genomic_DNA"/>
</dbReference>
<dbReference type="Proteomes" id="UP001597549">
    <property type="component" value="Unassembled WGS sequence"/>
</dbReference>
<protein>
    <submittedName>
        <fullName evidence="2">Uracil phosphoribosyltransferase</fullName>
    </submittedName>
</protein>
<dbReference type="Pfam" id="PF19868">
    <property type="entry name" value="DUF6341"/>
    <property type="match status" value="1"/>
</dbReference>
<dbReference type="InterPro" id="IPR045922">
    <property type="entry name" value="DUF6341"/>
</dbReference>
<sequence>MKSFFEGIGTLFTDFLLLPYDLLRELELTNWWVANILNWVFIIICIGAMAYWLKQLKIFKDNNEDVQDTTAHSFLK</sequence>
<evidence type="ECO:0000313" key="2">
    <source>
        <dbReference type="EMBL" id="MFD2908610.1"/>
    </source>
</evidence>